<dbReference type="AlphaFoldDB" id="A0A6A7K2A4"/>
<organism evidence="2 3">
    <name type="scientific">Lactobacillus helveticus</name>
    <name type="common">Lactobacillus suntoryeus</name>
    <dbReference type="NCBI Taxonomy" id="1587"/>
    <lineage>
        <taxon>Bacteria</taxon>
        <taxon>Bacillati</taxon>
        <taxon>Bacillota</taxon>
        <taxon>Bacilli</taxon>
        <taxon>Lactobacillales</taxon>
        <taxon>Lactobacillaceae</taxon>
        <taxon>Lactobacillus</taxon>
    </lineage>
</organism>
<evidence type="ECO:0000313" key="3">
    <source>
        <dbReference type="Proteomes" id="UP000430466"/>
    </source>
</evidence>
<feature type="transmembrane region" description="Helical" evidence="1">
    <location>
        <begin position="96"/>
        <end position="114"/>
    </location>
</feature>
<feature type="transmembrane region" description="Helical" evidence="1">
    <location>
        <begin position="60"/>
        <end position="81"/>
    </location>
</feature>
<accession>A0A6A7K2A4</accession>
<reference evidence="2 3" key="1">
    <citation type="submission" date="2019-10" db="EMBL/GenBank/DDBJ databases">
        <title>Draft genome sequences of Lactobacillus strains.</title>
        <authorList>
            <person name="Cho G.-S."/>
            <person name="Fagbemigun O."/>
            <person name="Brinks E."/>
            <person name="Franz C.M.A.P."/>
        </authorList>
    </citation>
    <scope>NUCLEOTIDE SEQUENCE [LARGE SCALE GENOMIC DNA]</scope>
    <source>
        <strain evidence="2 3">313</strain>
    </source>
</reference>
<keyword evidence="1" id="KW-1133">Transmembrane helix</keyword>
<protein>
    <submittedName>
        <fullName evidence="2">Uncharacterized protein</fullName>
    </submittedName>
</protein>
<gene>
    <name evidence="2" type="ORF">GDZ32_07340</name>
</gene>
<feature type="transmembrane region" description="Helical" evidence="1">
    <location>
        <begin position="135"/>
        <end position="156"/>
    </location>
</feature>
<sequence>MDWILYMKKILLTSHVLYVQPHLWIKAILFLLLITTMIIALHCVYCVEFEKTFTTKKQKLYANIEINLLTVTIIPMILVLMDNSETVKFNQTHDNLLWSGALLILLFELIAFSITQKIDIKSTKLRIRSPHYLHIRYLIETVIIIIIFALTVWFIWKNIIIKSVIFK</sequence>
<keyword evidence="1" id="KW-0472">Membrane</keyword>
<comment type="caution">
    <text evidence="2">The sequence shown here is derived from an EMBL/GenBank/DDBJ whole genome shotgun (WGS) entry which is preliminary data.</text>
</comment>
<dbReference type="EMBL" id="WHOE01000086">
    <property type="protein sequence ID" value="MPW14709.1"/>
    <property type="molecule type" value="Genomic_DNA"/>
</dbReference>
<keyword evidence="1" id="KW-0812">Transmembrane</keyword>
<dbReference type="Proteomes" id="UP000430466">
    <property type="component" value="Unassembled WGS sequence"/>
</dbReference>
<dbReference type="RefSeq" id="WP_152724167.1">
    <property type="nucleotide sequence ID" value="NZ_WHOE01000086.1"/>
</dbReference>
<evidence type="ECO:0000256" key="1">
    <source>
        <dbReference type="SAM" id="Phobius"/>
    </source>
</evidence>
<proteinExistence type="predicted"/>
<name>A0A6A7K2A4_LACHE</name>
<evidence type="ECO:0000313" key="2">
    <source>
        <dbReference type="EMBL" id="MPW14709.1"/>
    </source>
</evidence>
<feature type="transmembrane region" description="Helical" evidence="1">
    <location>
        <begin position="23"/>
        <end position="48"/>
    </location>
</feature>